<dbReference type="InterPro" id="IPR025877">
    <property type="entry name" value="MobA-like_NTP_Trfase"/>
</dbReference>
<dbReference type="InterPro" id="IPR050065">
    <property type="entry name" value="GlmU-like"/>
</dbReference>
<dbReference type="PANTHER" id="PTHR43584">
    <property type="entry name" value="NUCLEOTIDYL TRANSFERASE"/>
    <property type="match status" value="1"/>
</dbReference>
<dbReference type="EMBL" id="SLXH01000024">
    <property type="protein sequence ID" value="TCP15438.1"/>
    <property type="molecule type" value="Genomic_DNA"/>
</dbReference>
<dbReference type="PANTHER" id="PTHR43584:SF8">
    <property type="entry name" value="N-ACETYLMURAMATE ALPHA-1-PHOSPHATE URIDYLYLTRANSFERASE"/>
    <property type="match status" value="1"/>
</dbReference>
<keyword evidence="1" id="KW-0808">Transferase</keyword>
<name>A0A4R2N4E6_9BURK</name>
<evidence type="ECO:0000313" key="5">
    <source>
        <dbReference type="EMBL" id="TCP15438.1"/>
    </source>
</evidence>
<dbReference type="CDD" id="cd02523">
    <property type="entry name" value="PC_cytidylyltransferase"/>
    <property type="match status" value="1"/>
</dbReference>
<evidence type="ECO:0000256" key="1">
    <source>
        <dbReference type="ARBA" id="ARBA00022679"/>
    </source>
</evidence>
<accession>A0A4R2N4E6</accession>
<protein>
    <submittedName>
        <fullName evidence="5">Choline kinase</fullName>
    </submittedName>
</protein>
<evidence type="ECO:0000259" key="4">
    <source>
        <dbReference type="Pfam" id="PF12804"/>
    </source>
</evidence>
<sequence>MDRTTQAPVMNRPQQAVVLAAGRGSRMGHFTDDQPKCLHPLAGRPILEWTLQALKASGITKVLVIGGWQATALQPWCDVLRVHPRWAQTNMVRSLMLAADWLQQAPTLVVYGDGAYGARALSAALGESPNDVVVPVDTCWLALWSRRFANPLEDAETLVRDGRRILSIGQRPRSLEEVQAQFMGLLRLTPQGWGQLQQRIHHIAADRGEAAVDRLDMTGLLSAFVTGGGTLHAVDVPGGWVEIDSQNDVAAVERALLAPEFSHDFRV</sequence>
<dbReference type="GO" id="GO:0016301">
    <property type="term" value="F:kinase activity"/>
    <property type="evidence" value="ECO:0007669"/>
    <property type="project" value="UniProtKB-KW"/>
</dbReference>
<keyword evidence="3" id="KW-0460">Magnesium</keyword>
<dbReference type="InterPro" id="IPR029044">
    <property type="entry name" value="Nucleotide-diphossugar_trans"/>
</dbReference>
<organism evidence="5 6">
    <name type="scientific">Simplicispira metamorpha</name>
    <dbReference type="NCBI Taxonomy" id="80881"/>
    <lineage>
        <taxon>Bacteria</taxon>
        <taxon>Pseudomonadati</taxon>
        <taxon>Pseudomonadota</taxon>
        <taxon>Betaproteobacteria</taxon>
        <taxon>Burkholderiales</taxon>
        <taxon>Comamonadaceae</taxon>
        <taxon>Simplicispira</taxon>
    </lineage>
</organism>
<keyword evidence="2" id="KW-0548">Nucleotidyltransferase</keyword>
<evidence type="ECO:0000313" key="6">
    <source>
        <dbReference type="Proteomes" id="UP000295182"/>
    </source>
</evidence>
<keyword evidence="6" id="KW-1185">Reference proteome</keyword>
<keyword evidence="5" id="KW-0418">Kinase</keyword>
<comment type="caution">
    <text evidence="5">The sequence shown here is derived from an EMBL/GenBank/DDBJ whole genome shotgun (WGS) entry which is preliminary data.</text>
</comment>
<dbReference type="AlphaFoldDB" id="A0A4R2N4E6"/>
<evidence type="ECO:0000256" key="3">
    <source>
        <dbReference type="ARBA" id="ARBA00022842"/>
    </source>
</evidence>
<evidence type="ECO:0000256" key="2">
    <source>
        <dbReference type="ARBA" id="ARBA00022695"/>
    </source>
</evidence>
<feature type="domain" description="MobA-like NTP transferase" evidence="4">
    <location>
        <begin position="16"/>
        <end position="167"/>
    </location>
</feature>
<dbReference type="Proteomes" id="UP000295182">
    <property type="component" value="Unassembled WGS sequence"/>
</dbReference>
<gene>
    <name evidence="5" type="ORF">EV674_12425</name>
</gene>
<proteinExistence type="predicted"/>
<dbReference type="GO" id="GO:0016779">
    <property type="term" value="F:nucleotidyltransferase activity"/>
    <property type="evidence" value="ECO:0007669"/>
    <property type="project" value="UniProtKB-KW"/>
</dbReference>
<dbReference type="SUPFAM" id="SSF53448">
    <property type="entry name" value="Nucleotide-diphospho-sugar transferases"/>
    <property type="match status" value="1"/>
</dbReference>
<dbReference type="Gene3D" id="3.90.550.10">
    <property type="entry name" value="Spore Coat Polysaccharide Biosynthesis Protein SpsA, Chain A"/>
    <property type="match status" value="1"/>
</dbReference>
<reference evidence="5 6" key="1">
    <citation type="submission" date="2019-03" db="EMBL/GenBank/DDBJ databases">
        <title>Genomic Encyclopedia of Type Strains, Phase IV (KMG-IV): sequencing the most valuable type-strain genomes for metagenomic binning, comparative biology and taxonomic classification.</title>
        <authorList>
            <person name="Goeker M."/>
        </authorList>
    </citation>
    <scope>NUCLEOTIDE SEQUENCE [LARGE SCALE GENOMIC DNA]</scope>
    <source>
        <strain evidence="5 6">DSM 1837</strain>
    </source>
</reference>
<dbReference type="Pfam" id="PF12804">
    <property type="entry name" value="NTP_transf_3"/>
    <property type="match status" value="1"/>
</dbReference>